<evidence type="ECO:0000259" key="5">
    <source>
        <dbReference type="PROSITE" id="PS50931"/>
    </source>
</evidence>
<feature type="domain" description="HTH lysR-type" evidence="5">
    <location>
        <begin position="1"/>
        <end position="59"/>
    </location>
</feature>
<evidence type="ECO:0000256" key="1">
    <source>
        <dbReference type="ARBA" id="ARBA00009437"/>
    </source>
</evidence>
<keyword evidence="7" id="KW-1185">Reference proteome</keyword>
<dbReference type="InterPro" id="IPR000847">
    <property type="entry name" value="LysR_HTH_N"/>
</dbReference>
<dbReference type="InterPro" id="IPR058163">
    <property type="entry name" value="LysR-type_TF_proteobact-type"/>
</dbReference>
<dbReference type="InterPro" id="IPR036388">
    <property type="entry name" value="WH-like_DNA-bd_sf"/>
</dbReference>
<protein>
    <submittedName>
        <fullName evidence="6">LysR family transcriptional regulator</fullName>
    </submittedName>
</protein>
<dbReference type="PROSITE" id="PS50931">
    <property type="entry name" value="HTH_LYSR"/>
    <property type="match status" value="1"/>
</dbReference>
<comment type="similarity">
    <text evidence="1">Belongs to the LysR transcriptional regulatory family.</text>
</comment>
<dbReference type="Gene3D" id="3.40.190.290">
    <property type="match status" value="1"/>
</dbReference>
<dbReference type="SUPFAM" id="SSF46785">
    <property type="entry name" value="Winged helix' DNA-binding domain"/>
    <property type="match status" value="1"/>
</dbReference>
<dbReference type="Pfam" id="PF03466">
    <property type="entry name" value="LysR_substrate"/>
    <property type="match status" value="1"/>
</dbReference>
<keyword evidence="4" id="KW-0804">Transcription</keyword>
<dbReference type="EMBL" id="JADIKE010000023">
    <property type="protein sequence ID" value="MBM7124081.1"/>
    <property type="molecule type" value="Genomic_DNA"/>
</dbReference>
<evidence type="ECO:0000313" key="7">
    <source>
        <dbReference type="Proteomes" id="UP001430149"/>
    </source>
</evidence>
<organism evidence="6 7">
    <name type="scientific">Dyella flava</name>
    <dbReference type="NCBI Taxonomy" id="1920170"/>
    <lineage>
        <taxon>Bacteria</taxon>
        <taxon>Pseudomonadati</taxon>
        <taxon>Pseudomonadota</taxon>
        <taxon>Gammaproteobacteria</taxon>
        <taxon>Lysobacterales</taxon>
        <taxon>Rhodanobacteraceae</taxon>
        <taxon>Dyella</taxon>
    </lineage>
</organism>
<evidence type="ECO:0000256" key="2">
    <source>
        <dbReference type="ARBA" id="ARBA00023015"/>
    </source>
</evidence>
<dbReference type="InterPro" id="IPR036390">
    <property type="entry name" value="WH_DNA-bd_sf"/>
</dbReference>
<keyword evidence="3" id="KW-0238">DNA-binding</keyword>
<dbReference type="Gene3D" id="1.10.10.10">
    <property type="entry name" value="Winged helix-like DNA-binding domain superfamily/Winged helix DNA-binding domain"/>
    <property type="match status" value="1"/>
</dbReference>
<dbReference type="InterPro" id="IPR005119">
    <property type="entry name" value="LysR_subst-bd"/>
</dbReference>
<dbReference type="PANTHER" id="PTHR30537">
    <property type="entry name" value="HTH-TYPE TRANSCRIPTIONAL REGULATOR"/>
    <property type="match status" value="1"/>
</dbReference>
<keyword evidence="2" id="KW-0805">Transcription regulation</keyword>
<evidence type="ECO:0000256" key="4">
    <source>
        <dbReference type="ARBA" id="ARBA00023163"/>
    </source>
</evidence>
<evidence type="ECO:0000313" key="6">
    <source>
        <dbReference type="EMBL" id="MBM7124081.1"/>
    </source>
</evidence>
<reference evidence="6" key="1">
    <citation type="submission" date="2020-10" db="EMBL/GenBank/DDBJ databases">
        <title>Phylogeny of dyella-like bacteria.</title>
        <authorList>
            <person name="Fu J."/>
        </authorList>
    </citation>
    <scope>NUCLEOTIDE SEQUENCE</scope>
    <source>
        <strain evidence="6">DHOC52</strain>
    </source>
</reference>
<dbReference type="PANTHER" id="PTHR30537:SF5">
    <property type="entry name" value="HTH-TYPE TRANSCRIPTIONAL ACTIVATOR TTDR-RELATED"/>
    <property type="match status" value="1"/>
</dbReference>
<dbReference type="SUPFAM" id="SSF53850">
    <property type="entry name" value="Periplasmic binding protein-like II"/>
    <property type="match status" value="1"/>
</dbReference>
<sequence length="314" mass="34632">MDYFAAMHAFVRAVELGSFSKAAEEDGLKVSTVSRYVTSLEADLGAALFNRSTRRLHLTEVGRHFYEHASRILADLSEARLATTALNAQPQGLLRINIPVAFGRKHVFRHLPDFLAEYPAIRIDATLTDDTVDLIGSGTDVAIRIGALADSSLVAKRLAPQHRMLVASAAYLADRRPIREPKDLEDHECLSFALQPKEAWYFRPTGSTSTELNEVAIRGRVRANNSEALLDAALADLGIALLPTWITYESVAAGKLQIVLPTWEALIAPGPVRAIWGVYPPKKVVSPKVRAFLSFMESRFGEPPYWDKAISPVE</sequence>
<gene>
    <name evidence="6" type="ORF">ISP19_01700</name>
</gene>
<dbReference type="RefSeq" id="WP_204679006.1">
    <property type="nucleotide sequence ID" value="NZ_BSNR01000003.1"/>
</dbReference>
<comment type="caution">
    <text evidence="6">The sequence shown here is derived from an EMBL/GenBank/DDBJ whole genome shotgun (WGS) entry which is preliminary data.</text>
</comment>
<dbReference type="Pfam" id="PF00126">
    <property type="entry name" value="HTH_1"/>
    <property type="match status" value="1"/>
</dbReference>
<accession>A0ABS2JYX2</accession>
<proteinExistence type="inferred from homology"/>
<dbReference type="Proteomes" id="UP001430149">
    <property type="component" value="Unassembled WGS sequence"/>
</dbReference>
<name>A0ABS2JYX2_9GAMM</name>
<evidence type="ECO:0000256" key="3">
    <source>
        <dbReference type="ARBA" id="ARBA00023125"/>
    </source>
</evidence>
<dbReference type="CDD" id="cd08422">
    <property type="entry name" value="PBP2_CrgA_like"/>
    <property type="match status" value="1"/>
</dbReference>